<evidence type="ECO:0000313" key="1">
    <source>
        <dbReference type="EMBL" id="TLH73701.1"/>
    </source>
</evidence>
<name>A0AA94RFQ8_9MYCO</name>
<reference evidence="1 2" key="1">
    <citation type="submission" date="2018-01" db="EMBL/GenBank/DDBJ databases">
        <title>Comparative genomics of Mycobacterium mucogenicum and Mycobacterium neoaurum clade members emphasizing tRNA and non-coding RNA.</title>
        <authorList>
            <person name="Behra P.R.K."/>
            <person name="Pettersson B.M.F."/>
            <person name="Das S."/>
            <person name="Dasgupta S."/>
            <person name="Kirsebom L.A."/>
        </authorList>
    </citation>
    <scope>NUCLEOTIDE SEQUENCE [LARGE SCALE GENOMIC DNA]</scope>
    <source>
        <strain evidence="1 2">DSM 45104</strain>
    </source>
</reference>
<dbReference type="Proteomes" id="UP000309984">
    <property type="component" value="Unassembled WGS sequence"/>
</dbReference>
<gene>
    <name evidence="1" type="ORF">C1S79_03675</name>
</gene>
<evidence type="ECO:0000313" key="2">
    <source>
        <dbReference type="Proteomes" id="UP000309984"/>
    </source>
</evidence>
<dbReference type="EMBL" id="POTM01000012">
    <property type="protein sequence ID" value="TLH73701.1"/>
    <property type="molecule type" value="Genomic_DNA"/>
</dbReference>
<keyword evidence="2" id="KW-1185">Reference proteome</keyword>
<organism evidence="1 2">
    <name type="scientific">Mycolicibacterium phocaicum</name>
    <dbReference type="NCBI Taxonomy" id="319706"/>
    <lineage>
        <taxon>Bacteria</taxon>
        <taxon>Bacillati</taxon>
        <taxon>Actinomycetota</taxon>
        <taxon>Actinomycetes</taxon>
        <taxon>Mycobacteriales</taxon>
        <taxon>Mycobacteriaceae</taxon>
        <taxon>Mycolicibacterium</taxon>
    </lineage>
</organism>
<proteinExistence type="predicted"/>
<sequence length="68" mass="7804">MIDVLIDHEIRDFFNGDGLQFNENELKVIAFALGDTYYQQDTKSSLVEVIKQCIESDYVVTNDDVTAR</sequence>
<comment type="caution">
    <text evidence="1">The sequence shown here is derived from an EMBL/GenBank/DDBJ whole genome shotgun (WGS) entry which is preliminary data.</text>
</comment>
<dbReference type="AlphaFoldDB" id="A0AA94RFQ8"/>
<accession>A0AA94RFQ8</accession>
<protein>
    <submittedName>
        <fullName evidence="1">Uncharacterized protein</fullName>
    </submittedName>
</protein>